<accession>A0A285NS91</accession>
<proteinExistence type="predicted"/>
<organism evidence="1 2">
    <name type="scientific">Natronoarchaeum philippinense</name>
    <dbReference type="NCBI Taxonomy" id="558529"/>
    <lineage>
        <taxon>Archaea</taxon>
        <taxon>Methanobacteriati</taxon>
        <taxon>Methanobacteriota</taxon>
        <taxon>Stenosarchaea group</taxon>
        <taxon>Halobacteria</taxon>
        <taxon>Halobacteriales</taxon>
        <taxon>Natronoarchaeaceae</taxon>
    </lineage>
</organism>
<protein>
    <submittedName>
        <fullName evidence="1">Uncharacterized protein</fullName>
    </submittedName>
</protein>
<dbReference type="RefSeq" id="WP_097008600.1">
    <property type="nucleotide sequence ID" value="NZ_OBEJ01000002.1"/>
</dbReference>
<keyword evidence="2" id="KW-1185">Reference proteome</keyword>
<sequence>MDTAHQKAMASLALAVDSVVERASRDVPDDTPPVAWLIECAHDEPDRVEEWVDECVEDVEWRSAKYPTEESWGRSPGVCFTLGDCEIELYDFEGHVYVEGRQVGYLDVEEGEFADQVSDRFDIE</sequence>
<dbReference type="AlphaFoldDB" id="A0A285NS91"/>
<evidence type="ECO:0000313" key="2">
    <source>
        <dbReference type="Proteomes" id="UP000219453"/>
    </source>
</evidence>
<dbReference type="OrthoDB" id="373649at2157"/>
<dbReference type="Proteomes" id="UP000219453">
    <property type="component" value="Unassembled WGS sequence"/>
</dbReference>
<dbReference type="EMBL" id="OBEJ01000002">
    <property type="protein sequence ID" value="SNZ12355.1"/>
    <property type="molecule type" value="Genomic_DNA"/>
</dbReference>
<name>A0A285NS91_NATPI</name>
<evidence type="ECO:0000313" key="1">
    <source>
        <dbReference type="EMBL" id="SNZ12355.1"/>
    </source>
</evidence>
<gene>
    <name evidence="1" type="ORF">SAMN06269185_1647</name>
</gene>
<reference evidence="1 2" key="1">
    <citation type="submission" date="2017-09" db="EMBL/GenBank/DDBJ databases">
        <authorList>
            <person name="Ehlers B."/>
            <person name="Leendertz F.H."/>
        </authorList>
    </citation>
    <scope>NUCLEOTIDE SEQUENCE [LARGE SCALE GENOMIC DNA]</scope>
    <source>
        <strain evidence="1 2">DSM 27208</strain>
    </source>
</reference>